<organism evidence="2 3">
    <name type="scientific">Cucurbita maxima</name>
    <name type="common">Pumpkin</name>
    <name type="synonym">Winter squash</name>
    <dbReference type="NCBI Taxonomy" id="3661"/>
    <lineage>
        <taxon>Eukaryota</taxon>
        <taxon>Viridiplantae</taxon>
        <taxon>Streptophyta</taxon>
        <taxon>Embryophyta</taxon>
        <taxon>Tracheophyta</taxon>
        <taxon>Spermatophyta</taxon>
        <taxon>Magnoliopsida</taxon>
        <taxon>eudicotyledons</taxon>
        <taxon>Gunneridae</taxon>
        <taxon>Pentapetalae</taxon>
        <taxon>rosids</taxon>
        <taxon>fabids</taxon>
        <taxon>Cucurbitales</taxon>
        <taxon>Cucurbitaceae</taxon>
        <taxon>Cucurbiteae</taxon>
        <taxon>Cucurbita</taxon>
    </lineage>
</organism>
<evidence type="ECO:0000256" key="1">
    <source>
        <dbReference type="SAM" id="MobiDB-lite"/>
    </source>
</evidence>
<evidence type="ECO:0000313" key="3">
    <source>
        <dbReference type="RefSeq" id="XP_022994991.1"/>
    </source>
</evidence>
<dbReference type="RefSeq" id="XP_022994991.1">
    <property type="nucleotide sequence ID" value="XM_023139223.1"/>
</dbReference>
<feature type="compositionally biased region" description="Low complexity" evidence="1">
    <location>
        <begin position="22"/>
        <end position="39"/>
    </location>
</feature>
<accession>A0A6J1K0R8</accession>
<dbReference type="PANTHER" id="PTHR33625">
    <property type="entry name" value="OS08G0179900 PROTEIN"/>
    <property type="match status" value="1"/>
</dbReference>
<reference evidence="3" key="1">
    <citation type="submission" date="2025-08" db="UniProtKB">
        <authorList>
            <consortium name="RefSeq"/>
        </authorList>
    </citation>
    <scope>IDENTIFICATION</scope>
    <source>
        <tissue evidence="3">Young leaves</tissue>
    </source>
</reference>
<name>A0A6J1K0R8_CUCMA</name>
<dbReference type="OrthoDB" id="737041at2759"/>
<feature type="region of interest" description="Disordered" evidence="1">
    <location>
        <begin position="22"/>
        <end position="47"/>
    </location>
</feature>
<dbReference type="Proteomes" id="UP000504608">
    <property type="component" value="Unplaced"/>
</dbReference>
<evidence type="ECO:0000313" key="2">
    <source>
        <dbReference type="Proteomes" id="UP000504608"/>
    </source>
</evidence>
<gene>
    <name evidence="3" type="primary">LOC111490679</name>
</gene>
<sequence length="311" mass="34087">MGPLSAGNIIRTAGRAVSRAGVASAGVANRPSSPTSSSRATHRHGGSANFHGLSLSSSLSHSPLSAGWHFCNPYCDEFEWISEDGIETENIARVSEEDANGWSVPSLDEVQGAVSAINQVFGQEKDELGRVGMYTGLVNRASPVGSEVDWIEPCLELQLGARGVERVYDAFQLLQTDPSVQRMVMSVSSDKAVWDAIMNNEAVQQLRKSFYEAKDDTVGTSLESSPDKGSDEPTNVVVWILKNMKARVMEVIERMREVMKQMFESGKDDDDDDDGEKRRGEGRDVFEEKLRTSFLISIVVLLVVMVSRAHT</sequence>
<proteinExistence type="predicted"/>
<protein>
    <submittedName>
        <fullName evidence="3">Uncharacterized protein LOC111490679</fullName>
    </submittedName>
</protein>
<dbReference type="AlphaFoldDB" id="A0A6J1K0R8"/>
<keyword evidence="2" id="KW-1185">Reference proteome</keyword>
<dbReference type="PANTHER" id="PTHR33625:SF3">
    <property type="entry name" value="OS04G0550700 PROTEIN"/>
    <property type="match status" value="1"/>
</dbReference>
<dbReference type="GeneID" id="111490679"/>
<dbReference type="KEGG" id="cmax:111490679"/>